<protein>
    <submittedName>
        <fullName evidence="1">Uncharacterized protein</fullName>
    </submittedName>
</protein>
<comment type="caution">
    <text evidence="1">The sequence shown here is derived from an EMBL/GenBank/DDBJ whole genome shotgun (WGS) entry which is preliminary data.</text>
</comment>
<keyword evidence="2" id="KW-1185">Reference proteome</keyword>
<organism evidence="1 2">
    <name type="scientific">Nannocystis radixulma</name>
    <dbReference type="NCBI Taxonomy" id="2995305"/>
    <lineage>
        <taxon>Bacteria</taxon>
        <taxon>Pseudomonadati</taxon>
        <taxon>Myxococcota</taxon>
        <taxon>Polyangia</taxon>
        <taxon>Nannocystales</taxon>
        <taxon>Nannocystaceae</taxon>
        <taxon>Nannocystis</taxon>
    </lineage>
</organism>
<sequence>MQHVYNRQNAEGVWYLDDDSGTRSLVGVPILPVLGVRLDY</sequence>
<accession>A0ABT5AZI1</accession>
<dbReference type="Proteomes" id="UP001217838">
    <property type="component" value="Unassembled WGS sequence"/>
</dbReference>
<evidence type="ECO:0000313" key="2">
    <source>
        <dbReference type="Proteomes" id="UP001217838"/>
    </source>
</evidence>
<evidence type="ECO:0000313" key="1">
    <source>
        <dbReference type="EMBL" id="MDC0667249.1"/>
    </source>
</evidence>
<name>A0ABT5AZI1_9BACT</name>
<dbReference type="RefSeq" id="WP_271995209.1">
    <property type="nucleotide sequence ID" value="NZ_JAQNDN010000001.1"/>
</dbReference>
<dbReference type="EMBL" id="JAQNDN010000001">
    <property type="protein sequence ID" value="MDC0667249.1"/>
    <property type="molecule type" value="Genomic_DNA"/>
</dbReference>
<proteinExistence type="predicted"/>
<reference evidence="1 2" key="1">
    <citation type="submission" date="2022-11" db="EMBL/GenBank/DDBJ databases">
        <title>Minimal conservation of predation-associated metabolite biosynthetic gene clusters underscores biosynthetic potential of Myxococcota including descriptions for ten novel species: Archangium lansinium sp. nov., Myxococcus landrumus sp. nov., Nannocystis bai.</title>
        <authorList>
            <person name="Ahearne A."/>
            <person name="Stevens C."/>
            <person name="Dowd S."/>
        </authorList>
    </citation>
    <scope>NUCLEOTIDE SEQUENCE [LARGE SCALE GENOMIC DNA]</scope>
    <source>
        <strain evidence="1 2">NCELM</strain>
    </source>
</reference>
<gene>
    <name evidence="1" type="ORF">POL58_05850</name>
</gene>